<evidence type="ECO:0000313" key="1">
    <source>
        <dbReference type="EMBL" id="KAI9921792.1"/>
    </source>
</evidence>
<sequence length="61" mass="7104">MMEGNRAFNATKSKQEPSTFSTTTATISDETTEILDQKLEQRKEQKHSDLKVKEVQMTRYH</sequence>
<name>A0ACC0WTU3_9STRA</name>
<keyword evidence="2" id="KW-1185">Reference proteome</keyword>
<organism evidence="1 2">
    <name type="scientific">Peronosclerospora sorghi</name>
    <dbReference type="NCBI Taxonomy" id="230839"/>
    <lineage>
        <taxon>Eukaryota</taxon>
        <taxon>Sar</taxon>
        <taxon>Stramenopiles</taxon>
        <taxon>Oomycota</taxon>
        <taxon>Peronosporomycetes</taxon>
        <taxon>Peronosporales</taxon>
        <taxon>Peronosporaceae</taxon>
        <taxon>Peronosclerospora</taxon>
    </lineage>
</organism>
<gene>
    <name evidence="1" type="ORF">PsorP6_000393</name>
</gene>
<accession>A0ACC0WTU3</accession>
<reference evidence="1 2" key="1">
    <citation type="journal article" date="2022" name="bioRxiv">
        <title>The genome of the oomycete Peronosclerospora sorghi, a cosmopolitan pathogen of maize and sorghum, is inflated with dispersed pseudogenes.</title>
        <authorList>
            <person name="Fletcher K."/>
            <person name="Martin F."/>
            <person name="Isakeit T."/>
            <person name="Cavanaugh K."/>
            <person name="Magill C."/>
            <person name="Michelmore R."/>
        </authorList>
    </citation>
    <scope>NUCLEOTIDE SEQUENCE [LARGE SCALE GENOMIC DNA]</scope>
    <source>
        <strain evidence="1">P6</strain>
    </source>
</reference>
<proteinExistence type="predicted"/>
<dbReference type="Proteomes" id="UP001163321">
    <property type="component" value="Chromosome 1"/>
</dbReference>
<dbReference type="EMBL" id="CM047580">
    <property type="protein sequence ID" value="KAI9921792.1"/>
    <property type="molecule type" value="Genomic_DNA"/>
</dbReference>
<protein>
    <submittedName>
        <fullName evidence="1">Uncharacterized protein</fullName>
    </submittedName>
</protein>
<comment type="caution">
    <text evidence="1">The sequence shown here is derived from an EMBL/GenBank/DDBJ whole genome shotgun (WGS) entry which is preliminary data.</text>
</comment>
<evidence type="ECO:0000313" key="2">
    <source>
        <dbReference type="Proteomes" id="UP001163321"/>
    </source>
</evidence>